<evidence type="ECO:0000313" key="2">
    <source>
        <dbReference type="EMBL" id="MEW2362617.1"/>
    </source>
</evidence>
<dbReference type="PANTHER" id="PTHR45527:SF1">
    <property type="entry name" value="FATTY ACID SYNTHASE"/>
    <property type="match status" value="1"/>
</dbReference>
<sequence>MSAKTLHSWFTDSVRRAPDREALVADGRTVSYAQLDYLSRELATGISAVEAPGPLRVGLLAAAGVTAYAGYLGTLRVGGIVVPLPVDHPAERIRQVVELAALDAVLAEEGRDASFLDGTDVPVITVAGSRLRRALEDAPAVPGDPSDDKQDADSVAYILFTSGSTGVPKGVPIRHRHLDAYLRLHIDRFQVGADCRVAQNIALTFDPSVLNTFIAWGGGATLVVPTRGELVDPVGFVGAHGLTHWMSVPSIVSLVRDAGALPPGSMPTLRHSYFGGEQLTLEQAQAWSDAAPNSTVDNLYGPTELAISVTAYRLPADRSAWPKTSNGTTPIGRIHPHLEHRIDPDTGELQVRGEQRFDGYLDPAANAGRFYDPVPHPGPEPSPQAWYRTGDRVTVEDGELVHLGRLDEQVKIMGQRLELGDVEAGIRQWGGVDDVVVTVTKAAGGQPRLLAVYSGAGTAPADLRARLRPHLPAHMLPTRFVQVDALPLNANGKVDRLACSRL</sequence>
<reference evidence="2 3" key="1">
    <citation type="submission" date="2024-06" db="EMBL/GenBank/DDBJ databases">
        <title>The Natural Products Discovery Center: Release of the First 8490 Sequenced Strains for Exploring Actinobacteria Biosynthetic Diversity.</title>
        <authorList>
            <person name="Kalkreuter E."/>
            <person name="Kautsar S.A."/>
            <person name="Yang D."/>
            <person name="Bader C.D."/>
            <person name="Teijaro C.N."/>
            <person name="Fluegel L."/>
            <person name="Davis C.M."/>
            <person name="Simpson J.R."/>
            <person name="Lauterbach L."/>
            <person name="Steele A.D."/>
            <person name="Gui C."/>
            <person name="Meng S."/>
            <person name="Li G."/>
            <person name="Viehrig K."/>
            <person name="Ye F."/>
            <person name="Su P."/>
            <person name="Kiefer A.F."/>
            <person name="Nichols A."/>
            <person name="Cepeda A.J."/>
            <person name="Yan W."/>
            <person name="Fan B."/>
            <person name="Jiang Y."/>
            <person name="Adhikari A."/>
            <person name="Zheng C.-J."/>
            <person name="Schuster L."/>
            <person name="Cowan T.M."/>
            <person name="Smanski M.J."/>
            <person name="Chevrette M.G."/>
            <person name="De Carvalho L.P.S."/>
            <person name="Shen B."/>
        </authorList>
    </citation>
    <scope>NUCLEOTIDE SEQUENCE [LARGE SCALE GENOMIC DNA]</scope>
    <source>
        <strain evidence="2 3">NPDC047833</strain>
    </source>
</reference>
<comment type="caution">
    <text evidence="2">The sequence shown here is derived from an EMBL/GenBank/DDBJ whole genome shotgun (WGS) entry which is preliminary data.</text>
</comment>
<dbReference type="Proteomes" id="UP001553843">
    <property type="component" value="Unassembled WGS sequence"/>
</dbReference>
<dbReference type="InterPro" id="IPR045851">
    <property type="entry name" value="AMP-bd_C_sf"/>
</dbReference>
<dbReference type="InterPro" id="IPR020845">
    <property type="entry name" value="AMP-binding_CS"/>
</dbReference>
<dbReference type="Gene3D" id="3.40.50.12780">
    <property type="entry name" value="N-terminal domain of ligase-like"/>
    <property type="match status" value="1"/>
</dbReference>
<proteinExistence type="predicted"/>
<dbReference type="InterPro" id="IPR042099">
    <property type="entry name" value="ANL_N_sf"/>
</dbReference>
<dbReference type="SUPFAM" id="SSF56801">
    <property type="entry name" value="Acetyl-CoA synthetase-like"/>
    <property type="match status" value="1"/>
</dbReference>
<accession>A0ABV3LT52</accession>
<evidence type="ECO:0000313" key="3">
    <source>
        <dbReference type="Proteomes" id="UP001553843"/>
    </source>
</evidence>
<dbReference type="EMBL" id="JBEYRS010000004">
    <property type="protein sequence ID" value="MEW2362617.1"/>
    <property type="molecule type" value="Genomic_DNA"/>
</dbReference>
<dbReference type="PANTHER" id="PTHR45527">
    <property type="entry name" value="NONRIBOSOMAL PEPTIDE SYNTHETASE"/>
    <property type="match status" value="1"/>
</dbReference>
<dbReference type="Gene3D" id="3.30.300.30">
    <property type="match status" value="1"/>
</dbReference>
<dbReference type="Pfam" id="PF00501">
    <property type="entry name" value="AMP-binding"/>
    <property type="match status" value="1"/>
</dbReference>
<protein>
    <submittedName>
        <fullName evidence="2">AMP-binding protein</fullName>
    </submittedName>
</protein>
<evidence type="ECO:0000259" key="1">
    <source>
        <dbReference type="Pfam" id="PF00501"/>
    </source>
</evidence>
<organism evidence="2 3">
    <name type="scientific">Streptomyces huasconensis</name>
    <dbReference type="NCBI Taxonomy" id="1854574"/>
    <lineage>
        <taxon>Bacteria</taxon>
        <taxon>Bacillati</taxon>
        <taxon>Actinomycetota</taxon>
        <taxon>Actinomycetes</taxon>
        <taxon>Kitasatosporales</taxon>
        <taxon>Streptomycetaceae</taxon>
        <taxon>Streptomyces</taxon>
    </lineage>
</organism>
<feature type="domain" description="AMP-dependent synthetase/ligase" evidence="1">
    <location>
        <begin position="10"/>
        <end position="361"/>
    </location>
</feature>
<dbReference type="InterPro" id="IPR000873">
    <property type="entry name" value="AMP-dep_synth/lig_dom"/>
</dbReference>
<gene>
    <name evidence="2" type="ORF">AB0887_11765</name>
</gene>
<dbReference type="RefSeq" id="WP_359777646.1">
    <property type="nucleotide sequence ID" value="NZ_JBEYRR010000004.1"/>
</dbReference>
<dbReference type="PROSITE" id="PS00455">
    <property type="entry name" value="AMP_BINDING"/>
    <property type="match status" value="1"/>
</dbReference>
<name>A0ABV3LT52_9ACTN</name>
<keyword evidence="3" id="KW-1185">Reference proteome</keyword>